<reference evidence="2" key="1">
    <citation type="submission" date="2018-06" db="EMBL/GenBank/DDBJ databases">
        <authorList>
            <consortium name="Pathogen Informatics"/>
        </authorList>
    </citation>
    <scope>NUCLEOTIDE SEQUENCE [LARGE SCALE GENOMIC DNA]</scope>
    <source>
        <strain evidence="2">NCTC10124</strain>
    </source>
</reference>
<dbReference type="AlphaFoldDB" id="A0A3B0PAH2"/>
<evidence type="ECO:0000313" key="1">
    <source>
        <dbReference type="EMBL" id="SYV93539.1"/>
    </source>
</evidence>
<dbReference type="EMBL" id="LS991953">
    <property type="protein sequence ID" value="SYV93539.1"/>
    <property type="molecule type" value="Genomic_DNA"/>
</dbReference>
<proteinExistence type="predicted"/>
<protein>
    <submittedName>
        <fullName evidence="1">Uncharacterized protein</fullName>
    </submittedName>
</protein>
<name>A0A3B0PAH2_MYCSY</name>
<accession>A0A3B0PAH2</accession>
<evidence type="ECO:0000313" key="2">
    <source>
        <dbReference type="Proteomes" id="UP000259328"/>
    </source>
</evidence>
<sequence length="52" mass="6410">MKAIVHKMNLYNYPYEMVIIIRKNFINCNFLTKVIEIEKIFTQFKQQNEKIK</sequence>
<organism evidence="1 2">
    <name type="scientific">Mycoplasmopsis synoviae</name>
    <name type="common">Mycoplasma synoviae</name>
    <dbReference type="NCBI Taxonomy" id="2109"/>
    <lineage>
        <taxon>Bacteria</taxon>
        <taxon>Bacillati</taxon>
        <taxon>Mycoplasmatota</taxon>
        <taxon>Mycoplasmoidales</taxon>
        <taxon>Metamycoplasmataceae</taxon>
        <taxon>Mycoplasmopsis</taxon>
    </lineage>
</organism>
<gene>
    <name evidence="1" type="ORF">NCTC10124_01293</name>
</gene>
<dbReference type="Proteomes" id="UP000259328">
    <property type="component" value="Chromosome"/>
</dbReference>